<organism evidence="7 8">
    <name type="scientific">Nonomuraea jabiensis</name>
    <dbReference type="NCBI Taxonomy" id="882448"/>
    <lineage>
        <taxon>Bacteria</taxon>
        <taxon>Bacillati</taxon>
        <taxon>Actinomycetota</taxon>
        <taxon>Actinomycetes</taxon>
        <taxon>Streptosporangiales</taxon>
        <taxon>Streptosporangiaceae</taxon>
        <taxon>Nonomuraea</taxon>
    </lineage>
</organism>
<dbReference type="InterPro" id="IPR037171">
    <property type="entry name" value="NagB/RpiA_transferase-like"/>
</dbReference>
<evidence type="ECO:0000256" key="4">
    <source>
        <dbReference type="ARBA" id="ARBA00023163"/>
    </source>
</evidence>
<comment type="similarity">
    <text evidence="1">Belongs to the SorC transcriptional regulatory family.</text>
</comment>
<evidence type="ECO:0000313" key="8">
    <source>
        <dbReference type="Proteomes" id="UP000579153"/>
    </source>
</evidence>
<evidence type="ECO:0000256" key="3">
    <source>
        <dbReference type="ARBA" id="ARBA00023125"/>
    </source>
</evidence>
<protein>
    <submittedName>
        <fullName evidence="7">DNA-binding transcriptional regulator LsrR (DeoR family)</fullName>
    </submittedName>
</protein>
<proteinExistence type="inferred from homology"/>
<dbReference type="PANTHER" id="PTHR34294:SF1">
    <property type="entry name" value="TRANSCRIPTIONAL REGULATOR LSRR"/>
    <property type="match status" value="1"/>
</dbReference>
<dbReference type="RefSeq" id="WP_313044857.1">
    <property type="nucleotide sequence ID" value="NZ_JACHMB010000001.1"/>
</dbReference>
<gene>
    <name evidence="7" type="ORF">HD596_005706</name>
</gene>
<keyword evidence="4" id="KW-0804">Transcription</keyword>
<keyword evidence="8" id="KW-1185">Reference proteome</keyword>
<sequence length="341" mass="36380">MGADSQQFEKGRSGGEPMRFGGRRLGQESERMRLLVRVARLYHEHGVRQPQIAAQLRISQPRVSRLLKEAAEIGIVRTVVVVPSGVHALLEEDLERKYGVEQIIVVDATGDNHDVVAALGSAGATYLDATLIGGEHLGISSWSASLLATVEAMQRRPVQVAEEVVQLIGGVGKGSAQVQATRLAAHLADLTGAEPVFLPAPGLVGSAAARQALSDDQVVRQVVEAWSRLTTVLVGIGSLDPSPLLRDSGNAISEEDFETLRELGAVGDVCLRFFDEEGRLIASPLEERILGISAADLLRVPRRIAIAGGRRKAAAIRAALRGGWVNTLITDVGVAEQLLKD</sequence>
<comment type="caution">
    <text evidence="7">The sequence shown here is derived from an EMBL/GenBank/DDBJ whole genome shotgun (WGS) entry which is preliminary data.</text>
</comment>
<dbReference type="Pfam" id="PF04198">
    <property type="entry name" value="Sugar-bind"/>
    <property type="match status" value="1"/>
</dbReference>
<dbReference type="PANTHER" id="PTHR34294">
    <property type="entry name" value="TRANSCRIPTIONAL REGULATOR-RELATED"/>
    <property type="match status" value="1"/>
</dbReference>
<dbReference type="Proteomes" id="UP000579153">
    <property type="component" value="Unassembled WGS sequence"/>
</dbReference>
<dbReference type="InterPro" id="IPR007324">
    <property type="entry name" value="Sugar-bd_dom_put"/>
</dbReference>
<evidence type="ECO:0000256" key="2">
    <source>
        <dbReference type="ARBA" id="ARBA00023015"/>
    </source>
</evidence>
<accession>A0A7W9G824</accession>
<evidence type="ECO:0000256" key="1">
    <source>
        <dbReference type="ARBA" id="ARBA00010466"/>
    </source>
</evidence>
<dbReference type="AlphaFoldDB" id="A0A7W9G824"/>
<dbReference type="EMBL" id="JACHMB010000001">
    <property type="protein sequence ID" value="MBB5778950.1"/>
    <property type="molecule type" value="Genomic_DNA"/>
</dbReference>
<feature type="region of interest" description="Disordered" evidence="5">
    <location>
        <begin position="1"/>
        <end position="23"/>
    </location>
</feature>
<dbReference type="InterPro" id="IPR051054">
    <property type="entry name" value="SorC_transcr_regulators"/>
</dbReference>
<keyword evidence="2" id="KW-0805">Transcription regulation</keyword>
<keyword evidence="3 7" id="KW-0238">DNA-binding</keyword>
<feature type="domain" description="Sugar-binding" evidence="6">
    <location>
        <begin position="89"/>
        <end position="340"/>
    </location>
</feature>
<name>A0A7W9G824_9ACTN</name>
<reference evidence="7 8" key="1">
    <citation type="submission" date="2020-08" db="EMBL/GenBank/DDBJ databases">
        <title>Sequencing the genomes of 1000 actinobacteria strains.</title>
        <authorList>
            <person name="Klenk H.-P."/>
        </authorList>
    </citation>
    <scope>NUCLEOTIDE SEQUENCE [LARGE SCALE GENOMIC DNA]</scope>
    <source>
        <strain evidence="7 8">DSM 45507</strain>
    </source>
</reference>
<dbReference type="GO" id="GO:0003677">
    <property type="term" value="F:DNA binding"/>
    <property type="evidence" value="ECO:0007669"/>
    <property type="project" value="UniProtKB-KW"/>
</dbReference>
<evidence type="ECO:0000313" key="7">
    <source>
        <dbReference type="EMBL" id="MBB5778950.1"/>
    </source>
</evidence>
<dbReference type="Gene3D" id="1.10.10.60">
    <property type="entry name" value="Homeodomain-like"/>
    <property type="match status" value="1"/>
</dbReference>
<evidence type="ECO:0000259" key="6">
    <source>
        <dbReference type="Pfam" id="PF04198"/>
    </source>
</evidence>
<dbReference type="Gene3D" id="3.40.50.1360">
    <property type="match status" value="1"/>
</dbReference>
<evidence type="ECO:0000256" key="5">
    <source>
        <dbReference type="SAM" id="MobiDB-lite"/>
    </source>
</evidence>
<dbReference type="SUPFAM" id="SSF100950">
    <property type="entry name" value="NagB/RpiA/CoA transferase-like"/>
    <property type="match status" value="1"/>
</dbReference>
<dbReference type="GO" id="GO:0030246">
    <property type="term" value="F:carbohydrate binding"/>
    <property type="evidence" value="ECO:0007669"/>
    <property type="project" value="InterPro"/>
</dbReference>